<protein>
    <submittedName>
        <fullName evidence="1">TVG1441685 protein</fullName>
    </submittedName>
</protein>
<proteinExistence type="predicted"/>
<dbReference type="Proteomes" id="UP000001017">
    <property type="component" value="Chromosome"/>
</dbReference>
<name>Q978L9_THEVO</name>
<reference evidence="1 2" key="1">
    <citation type="journal article" date="1999" name="Proc. Jpn. Acad.">
        <title>Determination of the complete genomic DNA sequence of Thermoplasma volvanium GSS1.</title>
        <authorList>
            <person name="Kawashima T."/>
            <person name="Yamamoto Y."/>
            <person name="Aramaki H."/>
            <person name="Nunoshiba T."/>
            <person name="Kawamoto T."/>
            <person name="Watanabe K."/>
            <person name="Yamazaki M."/>
            <person name="Kanehori K."/>
            <person name="Amano N."/>
            <person name="Ohya Y."/>
            <person name="Makino K."/>
            <person name="Suzuki M."/>
        </authorList>
    </citation>
    <scope>NUCLEOTIDE SEQUENCE [LARGE SCALE GENOMIC DNA]</scope>
    <source>
        <strain evidence="2">ATCC 51530 / DSM 4299 / JCM 9571 / NBRC 15438 / GSS1</strain>
    </source>
</reference>
<dbReference type="AlphaFoldDB" id="Q978L9"/>
<dbReference type="EMBL" id="BA000011">
    <property type="protein sequence ID" value="BAB60538.1"/>
    <property type="molecule type" value="Genomic_DNA"/>
</dbReference>
<keyword evidence="2" id="KW-1185">Reference proteome</keyword>
<dbReference type="STRING" id="273116.gene:9382205"/>
<accession>Q978L9</accession>
<reference evidence="1 2" key="2">
    <citation type="journal article" date="2000" name="Proc. Natl. Acad. Sci. U.S.A.">
        <title>Archaeal adaptation to higher temperatures revealed by genomic sequence of Thermoplasma volcanium.</title>
        <authorList>
            <person name="Kawashima T."/>
            <person name="Amano N."/>
            <person name="Koike H."/>
            <person name="Makino S."/>
            <person name="Higuchi S."/>
            <person name="Kawashima-Ohya Y."/>
            <person name="Watanabe K."/>
            <person name="Yamazaki M."/>
            <person name="Kanehori K."/>
            <person name="Kawamoto T."/>
            <person name="Nunoshiba T."/>
            <person name="Yamamoto Y."/>
            <person name="Aramaki H."/>
            <person name="Makino K."/>
            <person name="Suzuki M."/>
        </authorList>
    </citation>
    <scope>NUCLEOTIDE SEQUENCE [LARGE SCALE GENOMIC DNA]</scope>
    <source>
        <strain evidence="2">ATCC 51530 / DSM 4299 / JCM 9571 / NBRC 15438 / GSS1</strain>
    </source>
</reference>
<dbReference type="KEGG" id="tvo:TVG1441685"/>
<dbReference type="GeneID" id="24779975"/>
<dbReference type="RefSeq" id="WP_048054032.1">
    <property type="nucleotide sequence ID" value="NC_002689.2"/>
</dbReference>
<dbReference type="HOGENOM" id="CLU_2930411_0_0_2"/>
<evidence type="ECO:0000313" key="2">
    <source>
        <dbReference type="Proteomes" id="UP000001017"/>
    </source>
</evidence>
<organism evidence="1 2">
    <name type="scientific">Thermoplasma volcanium (strain ATCC 51530 / DSM 4299 / JCM 9571 / NBRC 15438 / GSS1)</name>
    <dbReference type="NCBI Taxonomy" id="273116"/>
    <lineage>
        <taxon>Archaea</taxon>
        <taxon>Methanobacteriati</taxon>
        <taxon>Thermoplasmatota</taxon>
        <taxon>Thermoplasmata</taxon>
        <taxon>Thermoplasmatales</taxon>
        <taxon>Thermoplasmataceae</taxon>
        <taxon>Thermoplasma</taxon>
    </lineage>
</organism>
<dbReference type="PaxDb" id="273116-14325635"/>
<gene>
    <name evidence="1" type="ORF">TVG1441685</name>
</gene>
<evidence type="ECO:0000313" key="1">
    <source>
        <dbReference type="EMBL" id="BAB60538.1"/>
    </source>
</evidence>
<sequence length="60" mass="7041">MPNIHIEDEVYRHLIERSDSPEDLANQILRSFLMAPKVYSVEKGEYQKYLEGYVMHGNAD</sequence>